<feature type="coiled-coil region" evidence="1">
    <location>
        <begin position="205"/>
        <end position="288"/>
    </location>
</feature>
<evidence type="ECO:0000313" key="4">
    <source>
        <dbReference type="RefSeq" id="XP_008697957.2"/>
    </source>
</evidence>
<feature type="region of interest" description="Disordered" evidence="2">
    <location>
        <begin position="389"/>
        <end position="413"/>
    </location>
</feature>
<dbReference type="InterPro" id="IPR038911">
    <property type="entry name" value="SCLT1"/>
</dbReference>
<keyword evidence="4" id="KW-0406">Ion transport</keyword>
<organism evidence="3 4">
    <name type="scientific">Ursus maritimus</name>
    <name type="common">Polar bear</name>
    <name type="synonym">Thalarctos maritimus</name>
    <dbReference type="NCBI Taxonomy" id="29073"/>
    <lineage>
        <taxon>Eukaryota</taxon>
        <taxon>Metazoa</taxon>
        <taxon>Chordata</taxon>
        <taxon>Craniata</taxon>
        <taxon>Vertebrata</taxon>
        <taxon>Euteleostomi</taxon>
        <taxon>Mammalia</taxon>
        <taxon>Eutheria</taxon>
        <taxon>Laurasiatheria</taxon>
        <taxon>Carnivora</taxon>
        <taxon>Caniformia</taxon>
        <taxon>Ursidae</taxon>
        <taxon>Ursus</taxon>
    </lineage>
</organism>
<keyword evidence="1" id="KW-0175">Coiled coil</keyword>
<dbReference type="PANTHER" id="PTHR35970:SF1">
    <property type="entry name" value="SODIUM CHANNEL AND CLATHRIN LINKER 1"/>
    <property type="match status" value="1"/>
</dbReference>
<sequence length="826" mass="95348">MACKDSGKRDDVNVDVHVMTQLALPSPRSGPGHRFQSRRAGRVDFRCWPRVSPPSWSHPPHPKRSSKDAAIRLLAGSFGCLLSGPTGPQVTCGTPEATRVPVLPAGIRVNVEQNSLGGSPAELKSEVRCLSEGLGWDSGEEGAAGLSTPHQQLYEVLRRYQMENFSKYSSVQKAGFKGDGDDTLENTIVDQSFLAPLIIEYDKHLEELTGQLKYYQKEMGEMKLQLENVVKENERLHSELKDAVEKQLETLPFGVDMGNDIYTDDETVTNLREQLQLANQEKTQAVELWQTVSQELDRLQRLYQEHMTEVQVHVVESQKQKDQLTNFQKLTKQLHVTNENIEMTNEHFLKTVTEQNVEIEQLRKQLRQAKLDLRVAAAKVEELTNATEDLQGQMRKKEEDMLSAQGREEASDRRLQQLQSSIKQLETRLCVAIQETTQLRAQKTHLEKQTRELQAKCNELENEQYEAIVRARNSMQLLEEANLQKNQALLEEKQKEKDIEKMKETISRLLQDAAIRTRKEVASTRKQCNIQISRLTEELSALQMECAEKQSQIERAIREKKAMEEELEKIYREGRVNESDYRKLEEMHQRCLVAERSKDDLQLRLKATENKIKQLEINSSEEISRCQEMIQKLQNVLESERENCGFVSEQRLKLQQENEQLQKETEDLRKIALEAQKKAKLKISTMEHEFSIRKHGFEVQLRELEDSNRNSTVELRHLLVTQQKAANRWKEETKKLTESAEIRISNLKSELSRQKLHTQELLSQLEMANEKVVENEKLILEHQEKANRLQRRLSQAEQRAAAASQQLSVITVQRRKAASMMNLENI</sequence>
<gene>
    <name evidence="4" type="primary">SCLT1</name>
</gene>
<reference evidence="4" key="1">
    <citation type="submission" date="2025-08" db="UniProtKB">
        <authorList>
            <consortium name="RefSeq"/>
        </authorList>
    </citation>
    <scope>IDENTIFICATION</scope>
    <source>
        <tissue evidence="4">Whole blood</tissue>
    </source>
</reference>
<name>A0A384CSZ2_URSMA</name>
<evidence type="ECO:0000256" key="2">
    <source>
        <dbReference type="SAM" id="MobiDB-lite"/>
    </source>
</evidence>
<keyword evidence="3" id="KW-1185">Reference proteome</keyword>
<keyword evidence="4" id="KW-0407">Ion channel</keyword>
<accession>A0A384CSZ2</accession>
<feature type="coiled-coil region" evidence="1">
    <location>
        <begin position="730"/>
        <end position="806"/>
    </location>
</feature>
<evidence type="ECO:0000256" key="1">
    <source>
        <dbReference type="SAM" id="Coils"/>
    </source>
</evidence>
<keyword evidence="4" id="KW-0813">Transport</keyword>
<dbReference type="CTD" id="132320"/>
<dbReference type="Proteomes" id="UP000261680">
    <property type="component" value="Unplaced"/>
</dbReference>
<dbReference type="OrthoDB" id="551053at2759"/>
<dbReference type="GO" id="GO:0005814">
    <property type="term" value="C:centriole"/>
    <property type="evidence" value="ECO:0007669"/>
    <property type="project" value="TreeGrafter"/>
</dbReference>
<dbReference type="GO" id="GO:0034220">
    <property type="term" value="P:monoatomic ion transmembrane transport"/>
    <property type="evidence" value="ECO:0007669"/>
    <property type="project" value="UniProtKB-KW"/>
</dbReference>
<dbReference type="GeneID" id="103671152"/>
<feature type="compositionally biased region" description="Basic and acidic residues" evidence="2">
    <location>
        <begin position="395"/>
        <end position="413"/>
    </location>
</feature>
<dbReference type="KEGG" id="umr:103671152"/>
<dbReference type="GO" id="GO:0060271">
    <property type="term" value="P:cilium assembly"/>
    <property type="evidence" value="ECO:0007669"/>
    <property type="project" value="TreeGrafter"/>
</dbReference>
<proteinExistence type="predicted"/>
<dbReference type="AlphaFoldDB" id="A0A384CSZ2"/>
<dbReference type="RefSeq" id="XP_008697957.2">
    <property type="nucleotide sequence ID" value="XM_008699735.2"/>
</dbReference>
<protein>
    <submittedName>
        <fullName evidence="4">Sodium channel and clathrin linker 1 isoform X1</fullName>
    </submittedName>
</protein>
<evidence type="ECO:0000313" key="3">
    <source>
        <dbReference type="Proteomes" id="UP000261680"/>
    </source>
</evidence>
<dbReference type="GO" id="GO:0045162">
    <property type="term" value="P:clustering of voltage-gated sodium channels"/>
    <property type="evidence" value="ECO:0007669"/>
    <property type="project" value="InterPro"/>
</dbReference>
<dbReference type="PANTHER" id="PTHR35970">
    <property type="entry name" value="SODIUM CHANNEL AND CLATHRIN LINKER 1"/>
    <property type="match status" value="1"/>
</dbReference>